<dbReference type="OrthoDB" id="5396786at2759"/>
<dbReference type="InParanoid" id="Q75EB5"/>
<dbReference type="InterPro" id="IPR040347">
    <property type="entry name" value="YBP1/2"/>
</dbReference>
<evidence type="ECO:0000313" key="2">
    <source>
        <dbReference type="Proteomes" id="UP000000591"/>
    </source>
</evidence>
<dbReference type="GO" id="GO:0005737">
    <property type="term" value="C:cytoplasm"/>
    <property type="evidence" value="ECO:0000318"/>
    <property type="project" value="GO_Central"/>
</dbReference>
<dbReference type="InterPro" id="IPR013877">
    <property type="entry name" value="YAP-bd/ALF4/Glomulin"/>
</dbReference>
<dbReference type="AlphaFoldDB" id="Q75EB5"/>
<gene>
    <name evidence="1" type="ORF">AGOS_AAR159C</name>
</gene>
<dbReference type="PANTHER" id="PTHR28020:SF1">
    <property type="entry name" value="YAP1-BINDING PROTEIN 1-RELATED"/>
    <property type="match status" value="1"/>
</dbReference>
<proteinExistence type="predicted"/>
<reference evidence="2" key="2">
    <citation type="journal article" date="2013" name="G3 (Bethesda)">
        <title>Genomes of Ashbya fungi isolated from insects reveal four mating-type loci, numerous translocations, lack of transposons, and distinct gene duplications.</title>
        <authorList>
            <person name="Dietrich F.S."/>
            <person name="Voegeli S."/>
            <person name="Kuo S."/>
            <person name="Philippsen P."/>
        </authorList>
    </citation>
    <scope>GENOME REANNOTATION</scope>
    <source>
        <strain evidence="2">ATCC 10895 / CBS 109.51 / FGSC 9923 / NRRL Y-1056</strain>
    </source>
</reference>
<dbReference type="FunCoup" id="Q75EB5">
    <property type="interactions" value="86"/>
</dbReference>
<dbReference type="GeneID" id="4618559"/>
<dbReference type="EMBL" id="AE016814">
    <property type="protein sequence ID" value="AAS50526.1"/>
    <property type="molecule type" value="Genomic_DNA"/>
</dbReference>
<dbReference type="PANTHER" id="PTHR28020">
    <property type="entry name" value="YAP1-BINDING PROTEIN 1-RELATED"/>
    <property type="match status" value="1"/>
</dbReference>
<dbReference type="RefSeq" id="NP_982702.1">
    <property type="nucleotide sequence ID" value="NM_208055.1"/>
</dbReference>
<reference evidence="1 2" key="1">
    <citation type="journal article" date="2004" name="Science">
        <title>The Ashbya gossypii genome as a tool for mapping the ancient Saccharomyces cerevisiae genome.</title>
        <authorList>
            <person name="Dietrich F.S."/>
            <person name="Voegeli S."/>
            <person name="Brachat S."/>
            <person name="Lerch A."/>
            <person name="Gates K."/>
            <person name="Steiner S."/>
            <person name="Mohr C."/>
            <person name="Pohlmann R."/>
            <person name="Luedi P."/>
            <person name="Choi S."/>
            <person name="Wing R.A."/>
            <person name="Flavier A."/>
            <person name="Gaffney T.D."/>
            <person name="Philippsen P."/>
        </authorList>
    </citation>
    <scope>NUCLEOTIDE SEQUENCE [LARGE SCALE GENOMIC DNA]</scope>
    <source>
        <strain evidence="2">ATCC 10895 / CBS 109.51 / FGSC 9923 / NRRL Y-1056</strain>
    </source>
</reference>
<sequence>MKRHATTEGESLGVLFAEQAGDVISLAAGIELCAEQALASGNAGRVASFLEALWEQLREHPALVGDLGWDIPKVLVRCIRADNFNLNEGLGDDMVWRLLVGCFREVGREGNARECFLTGCQQLAELSVAAEEEEDADLREEMFALKFHMLMEFVTTTLGRTTTAYPSRFLGEIIGVLVKLVERNADELCDVHLLLRRLYTFCRDYTAPVSSSEDEELRAQEDYLQRTLFRSFLAYALAQLLRRQSVRWAPEYFAKSHGLEFKLHDDHVELRETLGRYFQLAHSFDIDIEGAFQKQCILESRDVYACVSADADKADGAEVIYQLAYTYELKKIAELQSMPIDARGIFVLAVLHHFETGKPICLSLRLDDAIYMFLRFNTPEIYSKSFGNIAVTDASLYFVLLALEGNSHEENHKLVREFPQTVFAVFIQVLLLNMCRLPSREIGRMTHSILARVLFLASETTAFDFVIDTLLQCPYETAKQIILEIAKIMMVSDQYTICTRDVPSHTRTDTKAPPLPPRPFIKLNDDRMAAFHTLAMMSAKFCTETEDPKQLTTLLSYLNLITVLRKKWDQVLLRELTVAVSNCIEPRKEDIPEIGFIKIANDGLKEFLGGNST</sequence>
<dbReference type="eggNOG" id="ENOG502QWJN">
    <property type="taxonomic scope" value="Eukaryota"/>
</dbReference>
<organism evidence="1 2">
    <name type="scientific">Eremothecium gossypii (strain ATCC 10895 / CBS 109.51 / FGSC 9923 / NRRL Y-1056)</name>
    <name type="common">Yeast</name>
    <name type="synonym">Ashbya gossypii</name>
    <dbReference type="NCBI Taxonomy" id="284811"/>
    <lineage>
        <taxon>Eukaryota</taxon>
        <taxon>Fungi</taxon>
        <taxon>Dikarya</taxon>
        <taxon>Ascomycota</taxon>
        <taxon>Saccharomycotina</taxon>
        <taxon>Saccharomycetes</taxon>
        <taxon>Saccharomycetales</taxon>
        <taxon>Saccharomycetaceae</taxon>
        <taxon>Eremothecium</taxon>
    </lineage>
</organism>
<dbReference type="GO" id="GO:0034599">
    <property type="term" value="P:cellular response to oxidative stress"/>
    <property type="evidence" value="ECO:0000318"/>
    <property type="project" value="GO_Central"/>
</dbReference>
<keyword evidence="2" id="KW-1185">Reference proteome</keyword>
<dbReference type="OMA" id="TYEIGWD"/>
<dbReference type="STRING" id="284811.Q75EB5"/>
<evidence type="ECO:0000313" key="1">
    <source>
        <dbReference type="EMBL" id="AAS50526.1"/>
    </source>
</evidence>
<dbReference type="KEGG" id="ago:AGOS_AAR159C"/>
<accession>Q75EB5</accession>
<name>Q75EB5_EREGS</name>
<dbReference type="Pfam" id="PF08568">
    <property type="entry name" value="Kinetochor_Ybp2"/>
    <property type="match status" value="1"/>
</dbReference>
<dbReference type="Proteomes" id="UP000000591">
    <property type="component" value="Chromosome I"/>
</dbReference>
<protein>
    <submittedName>
        <fullName evidence="1">AAR159Cp</fullName>
    </submittedName>
</protein>
<dbReference type="HOGENOM" id="CLU_024514_0_0_1"/>